<proteinExistence type="predicted"/>
<dbReference type="EMBL" id="CP129675">
    <property type="protein sequence ID" value="XDS46192.1"/>
    <property type="molecule type" value="Genomic_DNA"/>
</dbReference>
<accession>A0AB39UAT9</accession>
<gene>
    <name evidence="1" type="ORF">QN217_08665</name>
</gene>
<reference evidence="1" key="1">
    <citation type="submission" date="2023-07" db="EMBL/GenBank/DDBJ databases">
        <title>Bifidobacterium aquikefiriaerophilum sp. nov. and Bifidobacterium eccum sp. nov., isolated from water kefir.</title>
        <authorList>
            <person name="Breselge S."/>
            <person name="Bellassi P."/>
            <person name="Barcenilla C."/>
            <person name="Alvarez-Ordonez A."/>
            <person name="Morelli L."/>
            <person name="Cotter P.D."/>
        </authorList>
    </citation>
    <scope>NUCLEOTIDE SEQUENCE</scope>
    <source>
        <strain evidence="1">WK048_4_13</strain>
    </source>
</reference>
<evidence type="ECO:0000313" key="1">
    <source>
        <dbReference type="EMBL" id="XDS46192.1"/>
    </source>
</evidence>
<name>A0AB39UAT9_9BIFI</name>
<sequence>MNIRQQIMPYNEIRVEPCLSPGLHLLPLRAAFAPTGAFTVRRFLIFASEMPLLEWVRDFEKLGISADNPMKHINVKRPPAILTAEGLGLEVWNSMY</sequence>
<protein>
    <submittedName>
        <fullName evidence="1">Uncharacterized protein</fullName>
    </submittedName>
</protein>
<organism evidence="1">
    <name type="scientific">Bifidobacterium fermentum</name>
    <dbReference type="NCBI Taxonomy" id="3059035"/>
    <lineage>
        <taxon>Bacteria</taxon>
        <taxon>Bacillati</taxon>
        <taxon>Actinomycetota</taxon>
        <taxon>Actinomycetes</taxon>
        <taxon>Bifidobacteriales</taxon>
        <taxon>Bifidobacteriaceae</taxon>
        <taxon>Bifidobacterium</taxon>
    </lineage>
</organism>
<dbReference type="AlphaFoldDB" id="A0AB39UAT9"/>